<comment type="caution">
    <text evidence="1">The sequence shown here is derived from an EMBL/GenBank/DDBJ whole genome shotgun (WGS) entry which is preliminary data.</text>
</comment>
<gene>
    <name evidence="1" type="ORF">ECE50_001525</name>
</gene>
<organism evidence="1 2">
    <name type="scientific">Chitinophaga solisilvae</name>
    <dbReference type="NCBI Taxonomy" id="1233460"/>
    <lineage>
        <taxon>Bacteria</taxon>
        <taxon>Pseudomonadati</taxon>
        <taxon>Bacteroidota</taxon>
        <taxon>Chitinophagia</taxon>
        <taxon>Chitinophagales</taxon>
        <taxon>Chitinophagaceae</taxon>
        <taxon>Chitinophaga</taxon>
    </lineage>
</organism>
<dbReference type="EMBL" id="RIAR02000001">
    <property type="protein sequence ID" value="NSL85492.1"/>
    <property type="molecule type" value="Genomic_DNA"/>
</dbReference>
<proteinExistence type="predicted"/>
<reference evidence="1" key="1">
    <citation type="submission" date="2020-05" db="EMBL/GenBank/DDBJ databases">
        <title>Chitinophaga laudate sp. nov., isolated from a tropical peat swamp.</title>
        <authorList>
            <person name="Goh C.B.S."/>
            <person name="Lee M.S."/>
            <person name="Parimannan S."/>
            <person name="Pasbakhsh P."/>
            <person name="Yule C.M."/>
            <person name="Rajandas H."/>
            <person name="Loke S."/>
            <person name="Croft L."/>
            <person name="Tan J.B.L."/>
        </authorList>
    </citation>
    <scope>NUCLEOTIDE SEQUENCE</scope>
    <source>
        <strain evidence="1">Mgbs1</strain>
    </source>
</reference>
<accession>A0A3S1JCT7</accession>
<protein>
    <submittedName>
        <fullName evidence="1">Uncharacterized protein</fullName>
    </submittedName>
</protein>
<dbReference type="AlphaFoldDB" id="A0A3S1JCT7"/>
<dbReference type="Proteomes" id="UP000281028">
    <property type="component" value="Unassembled WGS sequence"/>
</dbReference>
<name>A0A3S1JCT7_9BACT</name>
<keyword evidence="2" id="KW-1185">Reference proteome</keyword>
<evidence type="ECO:0000313" key="2">
    <source>
        <dbReference type="Proteomes" id="UP000281028"/>
    </source>
</evidence>
<dbReference type="RefSeq" id="WP_127043187.1">
    <property type="nucleotide sequence ID" value="NZ_JAABOK010000011.1"/>
</dbReference>
<evidence type="ECO:0000313" key="1">
    <source>
        <dbReference type="EMBL" id="NSL85492.1"/>
    </source>
</evidence>
<sequence>MDTNQLVLMKKKICIIVFIAEILFFIAGAGYRQLHKETGKGAPAAMQQELSQTVSAKSL</sequence>